<evidence type="ECO:0000256" key="2">
    <source>
        <dbReference type="ARBA" id="ARBA00022649"/>
    </source>
</evidence>
<protein>
    <recommendedName>
        <fullName evidence="5">Type II toxin-antitoxin system ParD family antitoxin</fullName>
    </recommendedName>
</protein>
<dbReference type="InterPro" id="IPR010985">
    <property type="entry name" value="Ribbon_hlx_hlx"/>
</dbReference>
<evidence type="ECO:0008006" key="5">
    <source>
        <dbReference type="Google" id="ProtNLM"/>
    </source>
</evidence>
<gene>
    <name evidence="3" type="ORF">MPL3356_60637</name>
</gene>
<dbReference type="SUPFAM" id="SSF47598">
    <property type="entry name" value="Ribbon-helix-helix"/>
    <property type="match status" value="1"/>
</dbReference>
<dbReference type="Proteomes" id="UP000045285">
    <property type="component" value="Unassembled WGS sequence"/>
</dbReference>
<dbReference type="Gene3D" id="6.10.10.120">
    <property type="entry name" value="Antitoxin ParD1-like"/>
    <property type="match status" value="1"/>
</dbReference>
<dbReference type="NCBIfam" id="TIGR02606">
    <property type="entry name" value="antidote_CC2985"/>
    <property type="match status" value="1"/>
</dbReference>
<comment type="similarity">
    <text evidence="1">Belongs to the ParD antitoxin family.</text>
</comment>
<dbReference type="InterPro" id="IPR022789">
    <property type="entry name" value="ParD"/>
</dbReference>
<name>A0A090G7J5_MESPL</name>
<evidence type="ECO:0000313" key="4">
    <source>
        <dbReference type="Proteomes" id="UP000045285"/>
    </source>
</evidence>
<dbReference type="PANTHER" id="PTHR36582:SF2">
    <property type="entry name" value="ANTITOXIN PARD"/>
    <property type="match status" value="1"/>
</dbReference>
<sequence>MGHVDKRSITLSPELAAAVDDVVAAGEYASASEVIRDALRQWKERRDLLGYTIEELRELVQEGIDSGPALDGPPLMERLRAKYAEMAEAKGADE</sequence>
<dbReference type="AlphaFoldDB" id="A0A090G7J5"/>
<organism evidence="3 4">
    <name type="scientific">Mesorhizobium plurifarium</name>
    <dbReference type="NCBI Taxonomy" id="69974"/>
    <lineage>
        <taxon>Bacteria</taxon>
        <taxon>Pseudomonadati</taxon>
        <taxon>Pseudomonadota</taxon>
        <taxon>Alphaproteobacteria</taxon>
        <taxon>Hyphomicrobiales</taxon>
        <taxon>Phyllobacteriaceae</taxon>
        <taxon>Mesorhizobium</taxon>
    </lineage>
</organism>
<keyword evidence="2" id="KW-1277">Toxin-antitoxin system</keyword>
<dbReference type="InterPro" id="IPR038296">
    <property type="entry name" value="ParD_sf"/>
</dbReference>
<reference evidence="4" key="1">
    <citation type="submission" date="2014-08" db="EMBL/GenBank/DDBJ databases">
        <authorList>
            <person name="Moulin L."/>
        </authorList>
    </citation>
    <scope>NUCLEOTIDE SEQUENCE [LARGE SCALE GENOMIC DNA]</scope>
</reference>
<dbReference type="Pfam" id="PF03693">
    <property type="entry name" value="ParD_antitoxin"/>
    <property type="match status" value="1"/>
</dbReference>
<dbReference type="EMBL" id="CCMZ01000056">
    <property type="protein sequence ID" value="CDX26957.1"/>
    <property type="molecule type" value="Genomic_DNA"/>
</dbReference>
<keyword evidence="4" id="KW-1185">Reference proteome</keyword>
<dbReference type="PANTHER" id="PTHR36582">
    <property type="entry name" value="ANTITOXIN PARD"/>
    <property type="match status" value="1"/>
</dbReference>
<accession>A0A090G7J5</accession>
<proteinExistence type="inferred from homology"/>
<evidence type="ECO:0000256" key="1">
    <source>
        <dbReference type="ARBA" id="ARBA00008580"/>
    </source>
</evidence>
<dbReference type="STRING" id="69974.MPLDJ20_120760"/>
<dbReference type="GO" id="GO:0006355">
    <property type="term" value="P:regulation of DNA-templated transcription"/>
    <property type="evidence" value="ECO:0007669"/>
    <property type="project" value="InterPro"/>
</dbReference>
<evidence type="ECO:0000313" key="3">
    <source>
        <dbReference type="EMBL" id="CDX26957.1"/>
    </source>
</evidence>